<proteinExistence type="predicted"/>
<gene>
    <name evidence="1" type="ORF">PGLA2088_LOCUS29553</name>
</gene>
<dbReference type="AlphaFoldDB" id="A0A813K9D7"/>
<sequence>MDPGASLINSPVFHFSDPVQRGLIVRSLVSGDPIQRHRVALPALPEVRTMQHSRSTPSVANTENLGLSSSLALGPKFRAPHGAISGSGHPSLNGTWGFSKFYTPTGSAWLK</sequence>
<organism evidence="1 2">
    <name type="scientific">Polarella glacialis</name>
    <name type="common">Dinoflagellate</name>
    <dbReference type="NCBI Taxonomy" id="89957"/>
    <lineage>
        <taxon>Eukaryota</taxon>
        <taxon>Sar</taxon>
        <taxon>Alveolata</taxon>
        <taxon>Dinophyceae</taxon>
        <taxon>Suessiales</taxon>
        <taxon>Suessiaceae</taxon>
        <taxon>Polarella</taxon>
    </lineage>
</organism>
<reference evidence="1" key="1">
    <citation type="submission" date="2021-02" db="EMBL/GenBank/DDBJ databases">
        <authorList>
            <person name="Dougan E. K."/>
            <person name="Rhodes N."/>
            <person name="Thang M."/>
            <person name="Chan C."/>
        </authorList>
    </citation>
    <scope>NUCLEOTIDE SEQUENCE</scope>
</reference>
<evidence type="ECO:0000313" key="2">
    <source>
        <dbReference type="Proteomes" id="UP000626109"/>
    </source>
</evidence>
<dbReference type="Proteomes" id="UP000626109">
    <property type="component" value="Unassembled WGS sequence"/>
</dbReference>
<evidence type="ECO:0000313" key="1">
    <source>
        <dbReference type="EMBL" id="CAE8695806.1"/>
    </source>
</evidence>
<comment type="caution">
    <text evidence="1">The sequence shown here is derived from an EMBL/GenBank/DDBJ whole genome shotgun (WGS) entry which is preliminary data.</text>
</comment>
<accession>A0A813K9D7</accession>
<name>A0A813K9D7_POLGL</name>
<protein>
    <submittedName>
        <fullName evidence="1">Uncharacterized protein</fullName>
    </submittedName>
</protein>
<dbReference type="EMBL" id="CAJNNW010028375">
    <property type="protein sequence ID" value="CAE8695806.1"/>
    <property type="molecule type" value="Genomic_DNA"/>
</dbReference>